<evidence type="ECO:0000256" key="3">
    <source>
        <dbReference type="ARBA" id="ARBA00023134"/>
    </source>
</evidence>
<dbReference type="GO" id="GO:0046872">
    <property type="term" value="F:metal ion binding"/>
    <property type="evidence" value="ECO:0007669"/>
    <property type="project" value="UniProtKB-KW"/>
</dbReference>
<gene>
    <name evidence="7" type="ORF">Bathy03g00950</name>
</gene>
<dbReference type="EMBL" id="FO082276">
    <property type="protein sequence ID" value="CCO15465.1"/>
    <property type="molecule type" value="Genomic_DNA"/>
</dbReference>
<feature type="binding site" evidence="4">
    <location>
        <begin position="152"/>
        <end position="155"/>
    </location>
    <ligand>
        <name>GTP</name>
        <dbReference type="ChEBI" id="CHEBI:37565"/>
    </ligand>
</feature>
<protein>
    <submittedName>
        <fullName evidence="7">ADP-ribosylation factor-like protein 2</fullName>
    </submittedName>
</protein>
<dbReference type="GeneID" id="19016633"/>
<dbReference type="FunFam" id="3.40.50.300:FF:000412">
    <property type="entry name" value="ADP-ribosylation factor 1"/>
    <property type="match status" value="1"/>
</dbReference>
<evidence type="ECO:0000256" key="4">
    <source>
        <dbReference type="PIRSR" id="PIRSR606689-1"/>
    </source>
</evidence>
<comment type="similarity">
    <text evidence="1 6">Belongs to the small GTPase superfamily. Arf family.</text>
</comment>
<dbReference type="PROSITE" id="PS51417">
    <property type="entry name" value="ARF"/>
    <property type="match status" value="1"/>
</dbReference>
<reference evidence="7 8" key="1">
    <citation type="submission" date="2011-10" db="EMBL/GenBank/DDBJ databases">
        <authorList>
            <person name="Genoscope - CEA"/>
        </authorList>
    </citation>
    <scope>NUCLEOTIDE SEQUENCE [LARGE SCALE GENOMIC DNA]</scope>
    <source>
        <strain evidence="7 8">RCC 1105</strain>
    </source>
</reference>
<keyword evidence="8" id="KW-1185">Reference proteome</keyword>
<dbReference type="Proteomes" id="UP000198341">
    <property type="component" value="Chromosome 3"/>
</dbReference>
<accession>K8ESS7</accession>
<feature type="binding site" evidence="5">
    <location>
        <position position="74"/>
    </location>
    <ligand>
        <name>Mg(2+)</name>
        <dbReference type="ChEBI" id="CHEBI:18420"/>
    </ligand>
</feature>
<dbReference type="STRING" id="41875.K8ESS7"/>
<dbReference type="PANTHER" id="PTHR45697">
    <property type="entry name" value="ADP-RIBOSYLATION FACTOR-LIKE PROTEIN 2-RELATED"/>
    <property type="match status" value="1"/>
</dbReference>
<dbReference type="GO" id="GO:0003924">
    <property type="term" value="F:GTPase activity"/>
    <property type="evidence" value="ECO:0007669"/>
    <property type="project" value="InterPro"/>
</dbReference>
<sequence>MPSKSSRRRLERARRLISDFLKISLELETTLSPLVGVKRKEREIRVLVVGLDNAGKTTIVKKINGEDISKISPTLGFNISSLHLNDYRLNVWDVGGQKTLRTFWRNYFEKTDALVWVVDSTDVARLQDCKNELDVILKEEKLVDASLLVLANKQDVEGAMSGRDIAEALGLVSIGSSNSVSVSSSEVLSGMTSNSSKRRWRVQKCSATTGDGILDGFEFITEDVGSRMFTLD</sequence>
<name>K8ESS7_9CHLO</name>
<feature type="binding site" evidence="4">
    <location>
        <position position="96"/>
    </location>
    <ligand>
        <name>GTP</name>
        <dbReference type="ChEBI" id="CHEBI:37565"/>
    </ligand>
</feature>
<keyword evidence="2 4" id="KW-0547">Nucleotide-binding</keyword>
<evidence type="ECO:0000256" key="1">
    <source>
        <dbReference type="ARBA" id="ARBA00010290"/>
    </source>
</evidence>
<dbReference type="SUPFAM" id="SSF52540">
    <property type="entry name" value="P-loop containing nucleoside triphosphate hydrolases"/>
    <property type="match status" value="1"/>
</dbReference>
<dbReference type="RefSeq" id="XP_007514028.1">
    <property type="nucleotide sequence ID" value="XM_007513966.1"/>
</dbReference>
<dbReference type="InterPro" id="IPR027417">
    <property type="entry name" value="P-loop_NTPase"/>
</dbReference>
<keyword evidence="5" id="KW-0479">Metal-binding</keyword>
<dbReference type="NCBIfam" id="TIGR00231">
    <property type="entry name" value="small_GTP"/>
    <property type="match status" value="1"/>
</dbReference>
<dbReference type="InterPro" id="IPR044612">
    <property type="entry name" value="ARL2/3"/>
</dbReference>
<feature type="binding site" evidence="5">
    <location>
        <position position="57"/>
    </location>
    <ligand>
        <name>Mg(2+)</name>
        <dbReference type="ChEBI" id="CHEBI:18420"/>
    </ligand>
</feature>
<dbReference type="AlphaFoldDB" id="K8ESS7"/>
<dbReference type="Gene3D" id="3.40.50.300">
    <property type="entry name" value="P-loop containing nucleotide triphosphate hydrolases"/>
    <property type="match status" value="1"/>
</dbReference>
<dbReference type="eggNOG" id="KOG0073">
    <property type="taxonomic scope" value="Eukaryota"/>
</dbReference>
<dbReference type="GO" id="GO:0005525">
    <property type="term" value="F:GTP binding"/>
    <property type="evidence" value="ECO:0007669"/>
    <property type="project" value="UniProtKB-KW"/>
</dbReference>
<evidence type="ECO:0000256" key="6">
    <source>
        <dbReference type="RuleBase" id="RU003925"/>
    </source>
</evidence>
<organism evidence="7 8">
    <name type="scientific">Bathycoccus prasinos</name>
    <dbReference type="NCBI Taxonomy" id="41875"/>
    <lineage>
        <taxon>Eukaryota</taxon>
        <taxon>Viridiplantae</taxon>
        <taxon>Chlorophyta</taxon>
        <taxon>Mamiellophyceae</taxon>
        <taxon>Mamiellales</taxon>
        <taxon>Bathycoccaceae</taxon>
        <taxon>Bathycoccus</taxon>
    </lineage>
</organism>
<proteinExistence type="inferred from homology"/>
<dbReference type="Pfam" id="PF00025">
    <property type="entry name" value="Arf"/>
    <property type="match status" value="1"/>
</dbReference>
<dbReference type="InterPro" id="IPR005225">
    <property type="entry name" value="Small_GTP-bd"/>
</dbReference>
<keyword evidence="5" id="KW-0460">Magnesium</keyword>
<feature type="binding site" evidence="4">
    <location>
        <begin position="50"/>
        <end position="57"/>
    </location>
    <ligand>
        <name>GTP</name>
        <dbReference type="ChEBI" id="CHEBI:37565"/>
    </ligand>
</feature>
<evidence type="ECO:0000313" key="7">
    <source>
        <dbReference type="EMBL" id="CCO15465.1"/>
    </source>
</evidence>
<keyword evidence="3 4" id="KW-0342">GTP-binding</keyword>
<evidence type="ECO:0000256" key="5">
    <source>
        <dbReference type="PIRSR" id="PIRSR606689-2"/>
    </source>
</evidence>
<dbReference type="KEGG" id="bpg:Bathy03g00950"/>
<evidence type="ECO:0000256" key="2">
    <source>
        <dbReference type="ARBA" id="ARBA00022741"/>
    </source>
</evidence>
<dbReference type="SMART" id="SM00177">
    <property type="entry name" value="ARF"/>
    <property type="match status" value="1"/>
</dbReference>
<evidence type="ECO:0000313" key="8">
    <source>
        <dbReference type="Proteomes" id="UP000198341"/>
    </source>
</evidence>
<dbReference type="InterPro" id="IPR006689">
    <property type="entry name" value="Small_GTPase_ARF/SAR"/>
</dbReference>
<dbReference type="PRINTS" id="PR00328">
    <property type="entry name" value="SAR1GTPBP"/>
</dbReference>
<dbReference type="SMART" id="SM00178">
    <property type="entry name" value="SAR"/>
    <property type="match status" value="1"/>
</dbReference>
<dbReference type="GO" id="GO:0030010">
    <property type="term" value="P:establishment of cell polarity"/>
    <property type="evidence" value="ECO:0007669"/>
    <property type="project" value="UniProtKB-ARBA"/>
</dbReference>
<dbReference type="OrthoDB" id="2011769at2759"/>